<evidence type="ECO:0000256" key="1">
    <source>
        <dbReference type="SAM" id="MobiDB-lite"/>
    </source>
</evidence>
<feature type="region of interest" description="Disordered" evidence="1">
    <location>
        <begin position="30"/>
        <end position="53"/>
    </location>
</feature>
<comment type="caution">
    <text evidence="2">The sequence shown here is derived from an EMBL/GenBank/DDBJ whole genome shotgun (WGS) entry which is preliminary data.</text>
</comment>
<keyword evidence="3" id="KW-1185">Reference proteome</keyword>
<evidence type="ECO:0000313" key="3">
    <source>
        <dbReference type="Proteomes" id="UP000268093"/>
    </source>
</evidence>
<dbReference type="AlphaFoldDB" id="A0A433D8A7"/>
<organism evidence="2 3">
    <name type="scientific">Jimgerdemannia flammicorona</name>
    <dbReference type="NCBI Taxonomy" id="994334"/>
    <lineage>
        <taxon>Eukaryota</taxon>
        <taxon>Fungi</taxon>
        <taxon>Fungi incertae sedis</taxon>
        <taxon>Mucoromycota</taxon>
        <taxon>Mucoromycotina</taxon>
        <taxon>Endogonomycetes</taxon>
        <taxon>Endogonales</taxon>
        <taxon>Endogonaceae</taxon>
        <taxon>Jimgerdemannia</taxon>
    </lineage>
</organism>
<reference evidence="2 3" key="1">
    <citation type="journal article" date="2018" name="New Phytol.">
        <title>Phylogenomics of Endogonaceae and evolution of mycorrhizas within Mucoromycota.</title>
        <authorList>
            <person name="Chang Y."/>
            <person name="Desiro A."/>
            <person name="Na H."/>
            <person name="Sandor L."/>
            <person name="Lipzen A."/>
            <person name="Clum A."/>
            <person name="Barry K."/>
            <person name="Grigoriev I.V."/>
            <person name="Martin F.M."/>
            <person name="Stajich J.E."/>
            <person name="Smith M.E."/>
            <person name="Bonito G."/>
            <person name="Spatafora J.W."/>
        </authorList>
    </citation>
    <scope>NUCLEOTIDE SEQUENCE [LARGE SCALE GENOMIC DNA]</scope>
    <source>
        <strain evidence="2 3">GMNB39</strain>
    </source>
</reference>
<protein>
    <submittedName>
        <fullName evidence="2">Uncharacterized protein</fullName>
    </submittedName>
</protein>
<name>A0A433D8A7_9FUNG</name>
<dbReference type="Proteomes" id="UP000268093">
    <property type="component" value="Unassembled WGS sequence"/>
</dbReference>
<accession>A0A433D8A7</accession>
<proteinExistence type="predicted"/>
<evidence type="ECO:0000313" key="2">
    <source>
        <dbReference type="EMBL" id="RUP47082.1"/>
    </source>
</evidence>
<sequence length="102" mass="11278">MIALAAVLPNHTPSKPQTTPITTNLSAMKLKRANSPKEPASGSNPPAADPRLPAQLKGYTCRVEGHHRHREDLKYPVGKFMPSERQLKKLVVIRILSMFDLA</sequence>
<dbReference type="EMBL" id="RBNI01004977">
    <property type="protein sequence ID" value="RUP47082.1"/>
    <property type="molecule type" value="Genomic_DNA"/>
</dbReference>
<gene>
    <name evidence="2" type="ORF">BC936DRAFT_146150</name>
</gene>